<organism evidence="1 2">
    <name type="scientific">Xanthomonas hortorum pv. carotae</name>
    <dbReference type="NCBI Taxonomy" id="487904"/>
    <lineage>
        <taxon>Bacteria</taxon>
        <taxon>Pseudomonadati</taxon>
        <taxon>Pseudomonadota</taxon>
        <taxon>Gammaproteobacteria</taxon>
        <taxon>Lysobacterales</taxon>
        <taxon>Lysobacteraceae</taxon>
        <taxon>Xanthomonas</taxon>
    </lineage>
</organism>
<protein>
    <submittedName>
        <fullName evidence="1">Uncharacterized protein</fullName>
    </submittedName>
</protein>
<dbReference type="Proteomes" id="UP000587508">
    <property type="component" value="Unassembled WGS sequence"/>
</dbReference>
<evidence type="ECO:0000313" key="2">
    <source>
        <dbReference type="Proteomes" id="UP000587508"/>
    </source>
</evidence>
<evidence type="ECO:0000313" key="1">
    <source>
        <dbReference type="EMBL" id="CAD0355358.1"/>
    </source>
</evidence>
<sequence>MMQHVGPHPALRSTFSRSREKGAFVHVPSNVPSFFREREKVSKGRMRAIAIRALPTTNHHRLAWTFATSDAHQSIA</sequence>
<name>A0A6V7EVV7_9XANT</name>
<gene>
    <name evidence="1" type="ORF">CFBP7900_27600</name>
</gene>
<accession>A0A6V7EVV7</accession>
<dbReference type="RefSeq" id="WP_152025523.1">
    <property type="nucleotide sequence ID" value="NZ_CAJDKC010000004.1"/>
</dbReference>
<reference evidence="1 2" key="1">
    <citation type="submission" date="2020-07" db="EMBL/GenBank/DDBJ databases">
        <authorList>
            <person name="Pothier F. J."/>
        </authorList>
    </citation>
    <scope>NUCLEOTIDE SEQUENCE [LARGE SCALE GENOMIC DNA]</scope>
    <source>
        <strain evidence="1 2">CFBP 7900</strain>
    </source>
</reference>
<comment type="caution">
    <text evidence="1">The sequence shown here is derived from an EMBL/GenBank/DDBJ whole genome shotgun (WGS) entry which is preliminary data.</text>
</comment>
<dbReference type="EMBL" id="CAJDKC010000004">
    <property type="protein sequence ID" value="CAD0355352.1"/>
    <property type="molecule type" value="Genomic_DNA"/>
</dbReference>
<dbReference type="AlphaFoldDB" id="A0A6V7EVV7"/>
<proteinExistence type="predicted"/>
<dbReference type="EMBL" id="CAJDKC010000004">
    <property type="protein sequence ID" value="CAD0355358.1"/>
    <property type="molecule type" value="Genomic_DNA"/>
</dbReference>